<accession>A0A6A3DUU4</accession>
<feature type="region of interest" description="Disordered" evidence="2">
    <location>
        <begin position="1"/>
        <end position="94"/>
    </location>
</feature>
<organism evidence="3 5">
    <name type="scientific">Phytophthora fragariae</name>
    <dbReference type="NCBI Taxonomy" id="53985"/>
    <lineage>
        <taxon>Eukaryota</taxon>
        <taxon>Sar</taxon>
        <taxon>Stramenopiles</taxon>
        <taxon>Oomycota</taxon>
        <taxon>Peronosporomycetes</taxon>
        <taxon>Peronosporales</taxon>
        <taxon>Peronosporaceae</taxon>
        <taxon>Phytophthora</taxon>
    </lineage>
</organism>
<proteinExistence type="predicted"/>
<dbReference type="Proteomes" id="UP000429523">
    <property type="component" value="Unassembled WGS sequence"/>
</dbReference>
<evidence type="ECO:0000313" key="6">
    <source>
        <dbReference type="Proteomes" id="UP000437068"/>
    </source>
</evidence>
<evidence type="ECO:0008006" key="7">
    <source>
        <dbReference type="Google" id="ProtNLM"/>
    </source>
</evidence>
<feature type="coiled-coil region" evidence="1">
    <location>
        <begin position="151"/>
        <end position="178"/>
    </location>
</feature>
<evidence type="ECO:0000256" key="1">
    <source>
        <dbReference type="SAM" id="Coils"/>
    </source>
</evidence>
<name>A0A6A3DUU4_9STRA</name>
<evidence type="ECO:0000256" key="2">
    <source>
        <dbReference type="SAM" id="MobiDB-lite"/>
    </source>
</evidence>
<evidence type="ECO:0000313" key="4">
    <source>
        <dbReference type="EMBL" id="KAE9282372.1"/>
    </source>
</evidence>
<reference evidence="5 6" key="1">
    <citation type="submission" date="2018-08" db="EMBL/GenBank/DDBJ databases">
        <title>Genomic investigation of the strawberry pathogen Phytophthora fragariae indicates pathogenicity is determined by transcriptional variation in three key races.</title>
        <authorList>
            <person name="Adams T.M."/>
            <person name="Armitage A.D."/>
            <person name="Sobczyk M.K."/>
            <person name="Bates H.J."/>
            <person name="Dunwell J.M."/>
            <person name="Nellist C.F."/>
            <person name="Harrison R.J."/>
        </authorList>
    </citation>
    <scope>NUCLEOTIDE SEQUENCE [LARGE SCALE GENOMIC DNA]</scope>
    <source>
        <strain evidence="4 6">A4</strain>
        <strain evidence="3 5">NOV-9</strain>
    </source>
</reference>
<evidence type="ECO:0000313" key="5">
    <source>
        <dbReference type="Proteomes" id="UP000429523"/>
    </source>
</evidence>
<protein>
    <recommendedName>
        <fullName evidence="7">START domain-containing protein</fullName>
    </recommendedName>
</protein>
<dbReference type="Proteomes" id="UP000437068">
    <property type="component" value="Unassembled WGS sequence"/>
</dbReference>
<dbReference type="AlphaFoldDB" id="A0A6A3DUU4"/>
<dbReference type="EMBL" id="QXGE01002382">
    <property type="protein sequence ID" value="KAE9282372.1"/>
    <property type="molecule type" value="Genomic_DNA"/>
</dbReference>
<sequence length="462" mass="51584">MSWLGAEWPDHTSSSMSILLPQPVPLSQPSPSDSDEVLRNFLQEMAELDRQPPATPEPNIPKHHAADTPRPAKKVKQTPVLQSQEQKPATRWKRRKLELQTLKEQADTLSGYVSFLQTRRTPGQLPAGPVNLPPELDQLVQIETGGWQAAAIREIRRCQAAQKENEELKQRLQAYVQVSGALQTALNTANTLREQQLAQDSIAGRALRVELMMNQQVDASDNALIFAMLEANLNARANTEVQIVADEMSQPVQLAESDQVSICRKDETHAAVEFKTVRVLPFDADTVSKECWRVAELGWKREHARVVRRSKDVVSSDWCFPVQLEKGEAMEIRVRSVAKRFRVEEGFVVLAESTTEWPAHLAASGAWSRVTRERGWGLVHSYPSRSAAQNPSRPSASVSRFLMHVTTEPFGLDSDTSRKLLGSPAVSDVVIPSFRTLIKNRQQTVDNRLMDSAFATPIISAV</sequence>
<evidence type="ECO:0000313" key="3">
    <source>
        <dbReference type="EMBL" id="KAE8924835.1"/>
    </source>
</evidence>
<keyword evidence="1" id="KW-0175">Coiled coil</keyword>
<dbReference type="EMBL" id="QXGF01002404">
    <property type="protein sequence ID" value="KAE8924835.1"/>
    <property type="molecule type" value="Genomic_DNA"/>
</dbReference>
<comment type="caution">
    <text evidence="3">The sequence shown here is derived from an EMBL/GenBank/DDBJ whole genome shotgun (WGS) entry which is preliminary data.</text>
</comment>
<gene>
    <name evidence="4" type="ORF">PF001_g23341</name>
    <name evidence="3" type="ORF">PF009_g24942</name>
</gene>